<accession>A0ABT0PIE1</accession>
<gene>
    <name evidence="2" type="primary">yedF</name>
    <name evidence="2" type="ORF">M3P05_14595</name>
</gene>
<protein>
    <submittedName>
        <fullName evidence="2">Sulfurtransferase-like selenium metabolism protein YedF</fullName>
    </submittedName>
</protein>
<dbReference type="RefSeq" id="WP_249700545.1">
    <property type="nucleotide sequence ID" value="NZ_JAMFLX010000021.1"/>
</dbReference>
<name>A0ABT0PIE1_9GAMM</name>
<dbReference type="SUPFAM" id="SSF75169">
    <property type="entry name" value="DsrEFH-like"/>
    <property type="match status" value="1"/>
</dbReference>
<evidence type="ECO:0000313" key="2">
    <source>
        <dbReference type="EMBL" id="MCL6271152.1"/>
    </source>
</evidence>
<dbReference type="Pfam" id="PF02635">
    <property type="entry name" value="DsrE"/>
    <property type="match status" value="1"/>
</dbReference>
<evidence type="ECO:0000259" key="1">
    <source>
        <dbReference type="PROSITE" id="PS01148"/>
    </source>
</evidence>
<dbReference type="NCBIfam" id="TIGR03527">
    <property type="entry name" value="selenium_YedF"/>
    <property type="match status" value="1"/>
</dbReference>
<dbReference type="InterPro" id="IPR001455">
    <property type="entry name" value="TusA-like"/>
</dbReference>
<dbReference type="PROSITE" id="PS01148">
    <property type="entry name" value="UPF0033"/>
    <property type="match status" value="1"/>
</dbReference>
<dbReference type="SUPFAM" id="SSF64307">
    <property type="entry name" value="SirA-like"/>
    <property type="match status" value="1"/>
</dbReference>
<dbReference type="Gene3D" id="3.30.110.40">
    <property type="entry name" value="TusA-like domain"/>
    <property type="match status" value="1"/>
</dbReference>
<dbReference type="InterPro" id="IPR019870">
    <property type="entry name" value="Se_metab_YedF"/>
</dbReference>
<dbReference type="InterPro" id="IPR003787">
    <property type="entry name" value="Sulphur_relay_DsrE/F-like"/>
</dbReference>
<dbReference type="EMBL" id="JAMFLX010000021">
    <property type="protein sequence ID" value="MCL6271152.1"/>
    <property type="molecule type" value="Genomic_DNA"/>
</dbReference>
<keyword evidence="3" id="KW-1185">Reference proteome</keyword>
<comment type="caution">
    <text evidence="2">The sequence shown here is derived from an EMBL/GenBank/DDBJ whole genome shotgun (WGS) entry which is preliminary data.</text>
</comment>
<proteinExistence type="predicted"/>
<dbReference type="InterPro" id="IPR036868">
    <property type="entry name" value="TusA-like_sf"/>
</dbReference>
<dbReference type="InterPro" id="IPR027396">
    <property type="entry name" value="DsrEFH-like"/>
</dbReference>
<evidence type="ECO:0000313" key="3">
    <source>
        <dbReference type="Proteomes" id="UP001203338"/>
    </source>
</evidence>
<dbReference type="Pfam" id="PF01206">
    <property type="entry name" value="TusA"/>
    <property type="match status" value="1"/>
</dbReference>
<feature type="domain" description="UPF0033" evidence="1">
    <location>
        <begin position="11"/>
        <end position="35"/>
    </location>
</feature>
<organism evidence="2 3">
    <name type="scientific">Parendozoicomonas callyspongiae</name>
    <dbReference type="NCBI Taxonomy" id="2942213"/>
    <lineage>
        <taxon>Bacteria</taxon>
        <taxon>Pseudomonadati</taxon>
        <taxon>Pseudomonadota</taxon>
        <taxon>Gammaproteobacteria</taxon>
        <taxon>Oceanospirillales</taxon>
        <taxon>Endozoicomonadaceae</taxon>
        <taxon>Parendozoicomonas</taxon>
    </lineage>
</organism>
<sequence>MQDSQQVCHSLDARGCPCPQPLIKTRRLWKTLNPGDRFEVIMDNDIACSNLITFLTDQGADPQTSQDGNEFVVSAVRTGEATQNGPDICPLPTSSQPVAEVTPVPEVQPEQAGNYVVVLKSDRMGQGDDDLGSILAKAYVNTLKELDNKPAAIIMYNGGVKLATVNSGADETLKLLEAEGVDVIVCGACVEFFELKGKLAAGRISNMYEIAERMAAAGHVVNP</sequence>
<reference evidence="2 3" key="1">
    <citation type="submission" date="2022-05" db="EMBL/GenBank/DDBJ databases">
        <authorList>
            <person name="Park J.-S."/>
        </authorList>
    </citation>
    <scope>NUCLEOTIDE SEQUENCE [LARGE SCALE GENOMIC DNA]</scope>
    <source>
        <strain evidence="2 3">2012CJ34-2</strain>
    </source>
</reference>
<dbReference type="Proteomes" id="UP001203338">
    <property type="component" value="Unassembled WGS sequence"/>
</dbReference>